<name>A0A4E0S331_FASHE</name>
<dbReference type="SUPFAM" id="SSF81383">
    <property type="entry name" value="F-box domain"/>
    <property type="match status" value="1"/>
</dbReference>
<dbReference type="AlphaFoldDB" id="A0A4E0S331"/>
<evidence type="ECO:0000313" key="4">
    <source>
        <dbReference type="Proteomes" id="UP000230066"/>
    </source>
</evidence>
<feature type="region of interest" description="Disordered" evidence="1">
    <location>
        <begin position="233"/>
        <end position="278"/>
    </location>
</feature>
<evidence type="ECO:0000313" key="3">
    <source>
        <dbReference type="EMBL" id="THD26800.1"/>
    </source>
</evidence>
<organism evidence="3 4">
    <name type="scientific">Fasciola hepatica</name>
    <name type="common">Liver fluke</name>
    <dbReference type="NCBI Taxonomy" id="6192"/>
    <lineage>
        <taxon>Eukaryota</taxon>
        <taxon>Metazoa</taxon>
        <taxon>Spiralia</taxon>
        <taxon>Lophotrochozoa</taxon>
        <taxon>Platyhelminthes</taxon>
        <taxon>Trematoda</taxon>
        <taxon>Digenea</taxon>
        <taxon>Plagiorchiida</taxon>
        <taxon>Echinostomata</taxon>
        <taxon>Echinostomatoidea</taxon>
        <taxon>Fasciolidae</taxon>
        <taxon>Fasciola</taxon>
    </lineage>
</organism>
<feature type="compositionally biased region" description="Basic and acidic residues" evidence="1">
    <location>
        <begin position="193"/>
        <end position="210"/>
    </location>
</feature>
<feature type="region of interest" description="Disordered" evidence="1">
    <location>
        <begin position="307"/>
        <end position="329"/>
    </location>
</feature>
<dbReference type="PROSITE" id="PS50181">
    <property type="entry name" value="FBOX"/>
    <property type="match status" value="1"/>
</dbReference>
<reference evidence="3" key="1">
    <citation type="submission" date="2019-03" db="EMBL/GenBank/DDBJ databases">
        <title>Improved annotation for the trematode Fasciola hepatica.</title>
        <authorList>
            <person name="Choi Y.-J."/>
            <person name="Martin J."/>
            <person name="Mitreva M."/>
        </authorList>
    </citation>
    <scope>NUCLEOTIDE SEQUENCE [LARGE SCALE GENOMIC DNA]</scope>
</reference>
<dbReference type="Gene3D" id="1.20.1280.50">
    <property type="match status" value="1"/>
</dbReference>
<dbReference type="Pfam" id="PF12937">
    <property type="entry name" value="F-box-like"/>
    <property type="match status" value="1"/>
</dbReference>
<feature type="compositionally biased region" description="Basic and acidic residues" evidence="1">
    <location>
        <begin position="242"/>
        <end position="262"/>
    </location>
</feature>
<dbReference type="EMBL" id="JXXN02000624">
    <property type="protein sequence ID" value="THD26800.1"/>
    <property type="molecule type" value="Genomic_DNA"/>
</dbReference>
<dbReference type="SMART" id="SM00256">
    <property type="entry name" value="FBOX"/>
    <property type="match status" value="1"/>
</dbReference>
<dbReference type="PANTHER" id="PTHR46857">
    <property type="entry name" value="EPITHELIAL CELL-TRANSFORMING SEQUENCE 2 ONCOGENE-LIKE"/>
    <property type="match status" value="1"/>
</dbReference>
<dbReference type="CDD" id="cd22172">
    <property type="entry name" value="F-box_FBXO16"/>
    <property type="match status" value="1"/>
</dbReference>
<accession>A0A4E0S331</accession>
<sequence length="616" mass="72103">MKKVNLDPVKSRIKSSWTPLTDNQMNAKVICSDSYRFLQMFEERRNLLLIWFSKWTEYQRKQIFLDLLPLCSESQLEYVENTLRDKVPKHKLDFTRTLPRVLCLYIFSFLDPRSLCRCSQVCWYWKYLTETNELWAPKCLRRGWALANSRLSNEQGIWKKHYIQNMRFLRVAGPLKATAIELMKQLEDAHKEAQLQTDKARERKREEIRQQKQQLQAVKTEQQARVIQQPVTPWRATTKNPGETHRLNYFDNQSPRRGETNRPGRRRNQSADPAVPRLGEQVDLGCDTFRDRVGSYRTLERKRCMTPNPMVSVPKSPWRPTSKRPERQYATDVHEMRRQFREVRSFIRRQCTSAEPIRTRRVFRLVGRDGDAQTPVGYKSPTRIMSAQMHPVGKKSPIRRLSESEIALEELPPPPVYIEYQEITDQSIHKTKSNGYEQTTDPRPVYSPGLPPEEKQSNHNTRTWAKKCHTKWSSESFTPKSQPDRMPVKSLKTSEQLDEKCRVWLSSAPPQEAQQCTLVWQNCESMELLPPHECEDGVMEPYDNGKLHTDRTNELENGLNKTEANDLCGDTFETDLQWQRLSEGVPINRNTSGPQKKIEIQNDTNNTVGELVTRIS</sequence>
<comment type="caution">
    <text evidence="3">The sequence shown here is derived from an EMBL/GenBank/DDBJ whole genome shotgun (WGS) entry which is preliminary data.</text>
</comment>
<keyword evidence="4" id="KW-1185">Reference proteome</keyword>
<dbReference type="Proteomes" id="UP000230066">
    <property type="component" value="Unassembled WGS sequence"/>
</dbReference>
<proteinExistence type="predicted"/>
<feature type="region of interest" description="Disordered" evidence="1">
    <location>
        <begin position="431"/>
        <end position="465"/>
    </location>
</feature>
<feature type="domain" description="F-box" evidence="2">
    <location>
        <begin position="92"/>
        <end position="138"/>
    </location>
</feature>
<evidence type="ECO:0000256" key="1">
    <source>
        <dbReference type="SAM" id="MobiDB-lite"/>
    </source>
</evidence>
<evidence type="ECO:0000259" key="2">
    <source>
        <dbReference type="PROSITE" id="PS50181"/>
    </source>
</evidence>
<dbReference type="InterPro" id="IPR036047">
    <property type="entry name" value="F-box-like_dom_sf"/>
</dbReference>
<dbReference type="InterPro" id="IPR001810">
    <property type="entry name" value="F-box_dom"/>
</dbReference>
<dbReference type="PANTHER" id="PTHR46857:SF2">
    <property type="entry name" value="F-BOX ONLY PROTEIN 16"/>
    <property type="match status" value="1"/>
</dbReference>
<dbReference type="InterPro" id="IPR052805">
    <property type="entry name" value="GEF_Ubiquitin-Prot_Reg"/>
</dbReference>
<protein>
    <submittedName>
        <fullName evidence="3">F-box only protein 16</fullName>
    </submittedName>
</protein>
<gene>
    <name evidence="3" type="ORF">D915_002337</name>
</gene>
<feature type="region of interest" description="Disordered" evidence="1">
    <location>
        <begin position="193"/>
        <end position="221"/>
    </location>
</feature>